<dbReference type="SUPFAM" id="SSF48403">
    <property type="entry name" value="Ankyrin repeat"/>
    <property type="match status" value="1"/>
</dbReference>
<gene>
    <name evidence="2" type="ORF">TVAG_168780</name>
</gene>
<sequence>MSFSRDQFPESFTKAVAINKKVWNVKADTVQETVSLLKDSISSSLFNIKTVIDMIIFIYQKRSENIESYLTLLLEIIKVFDINNIQSYFTLQTPLKSILVRRKILSGKEAPANANKTEEVLIANAKKAAVKPTLTNLEKCIEFNWKEGINSFKSKNNFNYSWVNCVFNIDAFLEKLCHIDDVNKSDNQSWSPLSIACKGGYTFIIEFLLKNGADVYINYHLTAY</sequence>
<dbReference type="AlphaFoldDB" id="A2FHF2"/>
<dbReference type="PROSITE" id="PS50297">
    <property type="entry name" value="ANK_REP_REGION"/>
    <property type="match status" value="1"/>
</dbReference>
<dbReference type="Gene3D" id="1.25.40.20">
    <property type="entry name" value="Ankyrin repeat-containing domain"/>
    <property type="match status" value="1"/>
</dbReference>
<name>A2FHF2_TRIV3</name>
<accession>A2FHF2</accession>
<evidence type="ECO:0000313" key="2">
    <source>
        <dbReference type="EMBL" id="EAX95669.1"/>
    </source>
</evidence>
<dbReference type="RefSeq" id="XP_001308599.1">
    <property type="nucleotide sequence ID" value="XM_001308598.1"/>
</dbReference>
<dbReference type="InterPro" id="IPR002110">
    <property type="entry name" value="Ankyrin_rpt"/>
</dbReference>
<dbReference type="SMR" id="A2FHF2"/>
<dbReference type="Pfam" id="PF00023">
    <property type="entry name" value="Ank"/>
    <property type="match status" value="1"/>
</dbReference>
<dbReference type="VEuPathDB" id="TrichDB:TVAG_168780"/>
<dbReference type="VEuPathDB" id="TrichDB:TVAGG3_0451250"/>
<dbReference type="Proteomes" id="UP000001542">
    <property type="component" value="Unassembled WGS sequence"/>
</dbReference>
<dbReference type="InterPro" id="IPR036770">
    <property type="entry name" value="Ankyrin_rpt-contain_sf"/>
</dbReference>
<reference evidence="2" key="2">
    <citation type="journal article" date="2007" name="Science">
        <title>Draft genome sequence of the sexually transmitted pathogen Trichomonas vaginalis.</title>
        <authorList>
            <person name="Carlton J.M."/>
            <person name="Hirt R.P."/>
            <person name="Silva J.C."/>
            <person name="Delcher A.L."/>
            <person name="Schatz M."/>
            <person name="Zhao Q."/>
            <person name="Wortman J.R."/>
            <person name="Bidwell S.L."/>
            <person name="Alsmark U.C.M."/>
            <person name="Besteiro S."/>
            <person name="Sicheritz-Ponten T."/>
            <person name="Noel C.J."/>
            <person name="Dacks J.B."/>
            <person name="Foster P.G."/>
            <person name="Simillion C."/>
            <person name="Van de Peer Y."/>
            <person name="Miranda-Saavedra D."/>
            <person name="Barton G.J."/>
            <person name="Westrop G.D."/>
            <person name="Mueller S."/>
            <person name="Dessi D."/>
            <person name="Fiori P.L."/>
            <person name="Ren Q."/>
            <person name="Paulsen I."/>
            <person name="Zhang H."/>
            <person name="Bastida-Corcuera F.D."/>
            <person name="Simoes-Barbosa A."/>
            <person name="Brown M.T."/>
            <person name="Hayes R.D."/>
            <person name="Mukherjee M."/>
            <person name="Okumura C.Y."/>
            <person name="Schneider R."/>
            <person name="Smith A.J."/>
            <person name="Vanacova S."/>
            <person name="Villalvazo M."/>
            <person name="Haas B.J."/>
            <person name="Pertea M."/>
            <person name="Feldblyum T.V."/>
            <person name="Utterback T.R."/>
            <person name="Shu C.L."/>
            <person name="Osoegawa K."/>
            <person name="de Jong P.J."/>
            <person name="Hrdy I."/>
            <person name="Horvathova L."/>
            <person name="Zubacova Z."/>
            <person name="Dolezal P."/>
            <person name="Malik S.B."/>
            <person name="Logsdon J.M. Jr."/>
            <person name="Henze K."/>
            <person name="Gupta A."/>
            <person name="Wang C.C."/>
            <person name="Dunne R.L."/>
            <person name="Upcroft J.A."/>
            <person name="Upcroft P."/>
            <person name="White O."/>
            <person name="Salzberg S.L."/>
            <person name="Tang P."/>
            <person name="Chiu C.-H."/>
            <person name="Lee Y.-S."/>
            <person name="Embley T.M."/>
            <person name="Coombs G.H."/>
            <person name="Mottram J.C."/>
            <person name="Tachezy J."/>
            <person name="Fraser-Liggett C.M."/>
            <person name="Johnson P.J."/>
        </authorList>
    </citation>
    <scope>NUCLEOTIDE SEQUENCE [LARGE SCALE GENOMIC DNA]</scope>
    <source>
        <strain evidence="2">G3</strain>
    </source>
</reference>
<evidence type="ECO:0000313" key="3">
    <source>
        <dbReference type="Proteomes" id="UP000001542"/>
    </source>
</evidence>
<dbReference type="PROSITE" id="PS50088">
    <property type="entry name" value="ANK_REPEAT"/>
    <property type="match status" value="1"/>
</dbReference>
<keyword evidence="1" id="KW-0040">ANK repeat</keyword>
<dbReference type="KEGG" id="tva:4753428"/>
<organism evidence="2 3">
    <name type="scientific">Trichomonas vaginalis (strain ATCC PRA-98 / G3)</name>
    <dbReference type="NCBI Taxonomy" id="412133"/>
    <lineage>
        <taxon>Eukaryota</taxon>
        <taxon>Metamonada</taxon>
        <taxon>Parabasalia</taxon>
        <taxon>Trichomonadida</taxon>
        <taxon>Trichomonadidae</taxon>
        <taxon>Trichomonas</taxon>
    </lineage>
</organism>
<evidence type="ECO:0000256" key="1">
    <source>
        <dbReference type="PROSITE-ProRule" id="PRU00023"/>
    </source>
</evidence>
<protein>
    <submittedName>
        <fullName evidence="2">Uncharacterized protein</fullName>
    </submittedName>
</protein>
<dbReference type="InParanoid" id="A2FHF2"/>
<proteinExistence type="predicted"/>
<dbReference type="EMBL" id="DS113794">
    <property type="protein sequence ID" value="EAX95669.1"/>
    <property type="molecule type" value="Genomic_DNA"/>
</dbReference>
<keyword evidence="3" id="KW-1185">Reference proteome</keyword>
<reference evidence="2" key="1">
    <citation type="submission" date="2006-10" db="EMBL/GenBank/DDBJ databases">
        <authorList>
            <person name="Amadeo P."/>
            <person name="Zhao Q."/>
            <person name="Wortman J."/>
            <person name="Fraser-Liggett C."/>
            <person name="Carlton J."/>
        </authorList>
    </citation>
    <scope>NUCLEOTIDE SEQUENCE</scope>
    <source>
        <strain evidence="2">G3</strain>
    </source>
</reference>
<feature type="repeat" description="ANK" evidence="1">
    <location>
        <begin position="188"/>
        <end position="220"/>
    </location>
</feature>